<feature type="transmembrane region" description="Helical" evidence="1">
    <location>
        <begin position="21"/>
        <end position="40"/>
    </location>
</feature>
<reference evidence="2 3" key="1">
    <citation type="submission" date="2024-05" db="EMBL/GenBank/DDBJ databases">
        <title>Microbispora sp.ZYX-F-249.</title>
        <authorList>
            <person name="Xie H."/>
        </authorList>
    </citation>
    <scope>NUCLEOTIDE SEQUENCE [LARGE SCALE GENOMIC DNA]</scope>
    <source>
        <strain evidence="2 3">ZYX-F-249</strain>
    </source>
</reference>
<evidence type="ECO:0000313" key="2">
    <source>
        <dbReference type="EMBL" id="MEN3536103.1"/>
    </source>
</evidence>
<comment type="caution">
    <text evidence="2">The sequence shown here is derived from an EMBL/GenBank/DDBJ whole genome shotgun (WGS) entry which is preliminary data.</text>
</comment>
<keyword evidence="1" id="KW-0812">Transmembrane</keyword>
<organism evidence="2 3">
    <name type="scientific">Microbispora maris</name>
    <dbReference type="NCBI Taxonomy" id="3144104"/>
    <lineage>
        <taxon>Bacteria</taxon>
        <taxon>Bacillati</taxon>
        <taxon>Actinomycetota</taxon>
        <taxon>Actinomycetes</taxon>
        <taxon>Streptosporangiales</taxon>
        <taxon>Streptosporangiaceae</taxon>
        <taxon>Microbispora</taxon>
    </lineage>
</organism>
<dbReference type="Proteomes" id="UP001447516">
    <property type="component" value="Unassembled WGS sequence"/>
</dbReference>
<keyword evidence="1" id="KW-1133">Transmembrane helix</keyword>
<keyword evidence="1" id="KW-0472">Membrane</keyword>
<evidence type="ECO:0000256" key="1">
    <source>
        <dbReference type="SAM" id="Phobius"/>
    </source>
</evidence>
<accession>A0ABV0ANF9</accession>
<evidence type="ECO:0000313" key="3">
    <source>
        <dbReference type="Proteomes" id="UP001447516"/>
    </source>
</evidence>
<keyword evidence="3" id="KW-1185">Reference proteome</keyword>
<sequence>MSQHSLNRLRDAESDKAVFDNLLWCLLGGLIGFFTNVVTGDRSVDAPGYVFLTFIAVTTIATFTMRRRLVRRLTQARKRVHHGGD</sequence>
<feature type="transmembrane region" description="Helical" evidence="1">
    <location>
        <begin position="46"/>
        <end position="65"/>
    </location>
</feature>
<dbReference type="EMBL" id="JBDJAW010000009">
    <property type="protein sequence ID" value="MEN3536103.1"/>
    <property type="molecule type" value="Genomic_DNA"/>
</dbReference>
<proteinExistence type="predicted"/>
<gene>
    <name evidence="2" type="ORF">AAH991_13390</name>
</gene>
<protein>
    <submittedName>
        <fullName evidence="2">Uncharacterized protein</fullName>
    </submittedName>
</protein>
<name>A0ABV0ANF9_9ACTN</name>
<dbReference type="RefSeq" id="WP_346226110.1">
    <property type="nucleotide sequence ID" value="NZ_JBDJAW010000009.1"/>
</dbReference>